<reference evidence="3" key="1">
    <citation type="journal article" date="2019" name="Int. J. Syst. Evol. Microbiol.">
        <title>The Global Catalogue of Microorganisms (GCM) 10K type strain sequencing project: providing services to taxonomists for standard genome sequencing and annotation.</title>
        <authorList>
            <consortium name="The Broad Institute Genomics Platform"/>
            <consortium name="The Broad Institute Genome Sequencing Center for Infectious Disease"/>
            <person name="Wu L."/>
            <person name="Ma J."/>
        </authorList>
    </citation>
    <scope>NUCLEOTIDE SEQUENCE [LARGE SCALE GENOMIC DNA]</scope>
    <source>
        <strain evidence="3">CCM 7327</strain>
    </source>
</reference>
<organism evidence="2 3">
    <name type="scientific">Sphingobium fuliginis (strain ATCC 27551)</name>
    <dbReference type="NCBI Taxonomy" id="336203"/>
    <lineage>
        <taxon>Bacteria</taxon>
        <taxon>Pseudomonadati</taxon>
        <taxon>Pseudomonadota</taxon>
        <taxon>Alphaproteobacteria</taxon>
        <taxon>Sphingomonadales</taxon>
        <taxon>Sphingomonadaceae</taxon>
        <taxon>Sphingobium</taxon>
    </lineage>
</organism>
<feature type="region of interest" description="Disordered" evidence="1">
    <location>
        <begin position="332"/>
        <end position="374"/>
    </location>
</feature>
<keyword evidence="3" id="KW-1185">Reference proteome</keyword>
<gene>
    <name evidence="2" type="ORF">GCM10019071_19380</name>
</gene>
<name>A0ABQ1EVQ0_SPHSA</name>
<accession>A0ABQ1EVQ0</accession>
<dbReference type="Proteomes" id="UP000628109">
    <property type="component" value="Unassembled WGS sequence"/>
</dbReference>
<sequence length="374" mass="40138">MLGSNGIPMGIFGAPQMRQRVSGGYGIGAEEPGPKVPYGLLANPAYWTPGIGDGQPGAMSAPSPADGQRGPVSLMPLDMPLQKPVLPENRPRPEFVPMTPLPGVKPKQPAFFGEGGTGRNIIGAIADAMLQMNGARPIFAPAMERKQQMAYQQRQQQAEWNRQDAQRQQDHQWAVEDRDWKAKQPRYFASGRDQVEYDPATDVARVIYDGPADFEEYAATLGLEPGTDEYNEAVQDYQLRGNGPTALAGRREMENLRQGNRVSMEGIRQTNRAALRGMPTYSNLHPRPAGGSGGGNRGGPPRSTGQVYAPIFAKVARGEPLTAGEQQIFNLYGRGGRGTGGKSAGSSSGGGNPVATDAKGNKVQWDGKAWRPVG</sequence>
<evidence type="ECO:0000313" key="2">
    <source>
        <dbReference type="EMBL" id="GFZ89563.1"/>
    </source>
</evidence>
<evidence type="ECO:0000256" key="1">
    <source>
        <dbReference type="SAM" id="MobiDB-lite"/>
    </source>
</evidence>
<dbReference type="EMBL" id="BMDU01000003">
    <property type="protein sequence ID" value="GFZ89563.1"/>
    <property type="molecule type" value="Genomic_DNA"/>
</dbReference>
<comment type="caution">
    <text evidence="2">The sequence shown here is derived from an EMBL/GenBank/DDBJ whole genome shotgun (WGS) entry which is preliminary data.</text>
</comment>
<evidence type="ECO:0000313" key="3">
    <source>
        <dbReference type="Proteomes" id="UP000628109"/>
    </source>
</evidence>
<feature type="region of interest" description="Disordered" evidence="1">
    <location>
        <begin position="278"/>
        <end position="306"/>
    </location>
</feature>
<feature type="compositionally biased region" description="Gly residues" evidence="1">
    <location>
        <begin position="333"/>
        <end position="352"/>
    </location>
</feature>
<proteinExistence type="predicted"/>
<protein>
    <submittedName>
        <fullName evidence="2">Uncharacterized protein</fullName>
    </submittedName>
</protein>